<evidence type="ECO:0000256" key="5">
    <source>
        <dbReference type="ARBA" id="ARBA00022989"/>
    </source>
</evidence>
<name>A0A179IGA9_CORDF</name>
<feature type="region of interest" description="Disordered" evidence="7">
    <location>
        <begin position="2671"/>
        <end position="2699"/>
    </location>
</feature>
<evidence type="ECO:0000256" key="6">
    <source>
        <dbReference type="ARBA" id="ARBA00023136"/>
    </source>
</evidence>
<sequence length="2977" mass="330757">MGSMAYVPLQPPKNHAPLPEHQVDPQSPAWTSTTQDPYYSNEDIEILHEIVSIAQEKLEDPQGVRPLPAAALFKAYDEVLPRHGVDPDDEKHLSRLIFRVGGEKGSGSFPEKFQAVLASMGISLEYGHSSPISQGASRSPHSSFDKSNYRGIEYQKPSSNSLQPRESFDDLVAPWRDAADYGDQNIDTGWKTADGISPINPLLNSDPNPTIKKATSGPPLPQESRQSAHGHHSPQAVIARPTESAEDVLDVTEPGHEIPVLQSALTRPPLLKILDRWRTASKNEKIQKLASSPLSDNTTSSTPGTGRLGESLANIPMRQNRSHRVQPSLPPQKEASAEANAKQPKAPRLPMPASTTQLRLKMPQGREIGSYSDYAAMLYRAGRAREIYLASRAFNHWAERTAARVEKEAVARRHMIRFRCFRGWSNTPNSRAPVVDHLRAATAVQKLRRAVACQEEQLRAAALAIYETYCIQKAQRVLCQWLCSTAQQNIRRATAQRAKRGFIRSWNDVTILHQRQAESTAQTRQDEQRKQWIHHWASKAQQGERQLSISRHVGLVRPMFAHLAAWWDNAEVQKRAELYRANLVWRRAHSALDNWNLRARAQAFVWRSDYQSATCALNKWTRVIWNGQAQQRSAAFVVERCKVPSTLSRAEYFVDYMGKLESYAYRARLFIMASKFLRVLDHAHETKKASRKEEIRQQLRVRYKQVSSARKKRQFHSALDLWRSSAQCHASIAAETRAHAETHEQTLKLDAVKAWLGAVRQNEEQRAAGQRCAVRHVLGSWAELSDGLLQRDTQSWDIWVQRKQRQALKSWSISSLQGSGRAHTAAMVQQRHEADKRNRAFQLWRYSSRDTEAADARYNSTTPHHQVLTGRRTSRTIFPRRSSARHETGSQDLRGSSARAASLETPTRWTGRPLAMPSTLAKPMPAVGEVDEQSATASSLSDEVEIAYDLAANTKNPQKGLHRSLVLRPGKIASTTPRAPLPSTLRRNFPVQNSALATSTISTVSEQSSYPRRSIAGQQESGARQVPAYVDSAIQTGLPAKLGSLSQRPPRLNWRGPTTPTEVVPDAGSMSAVLPGKPQSRLQGLASGSWAHRHVNAYITGSALTVLDDPQKLVQTIYDDNDDELEAIAFDDASGKIAVCTTNSIRVYRPSARPEDPLKWALEASFETPRAAAGESFALSWGRDEELLAASSSLSLYSTKAEIRCSWQKSLPNRAKVASLSFDSAYIASISDQDKLPKVWRRLAYGRDEVRFDHSYLPHPAIVTMVRWRKPLHIDQSSAANVLYTLCLDGLVRIWTPTETADGKHWQLWGSIDINESIRSPASDPSSWIVCIIDGREFMPCVEHLVQVRMSDDPTMDEVAMEHLVAVANKTSEICLAINRNGTMSAWALDNIGNSNPEGDRVFNIAQVRTPAFETLGGFRTFSEAYHIEVQSYFDKKTGKLALLMHSFDGRIGVFYSDVANLLSPTTNDQRFSLQTIWSGHSAAIAKINRNFSGRAVVSRTESGECVVWNHPEHQAAPNVGLNRRSVITHAGIVHRVCVLRKGRFVVFLGTDSVSLWDCRSSRASMLAKCWAQWDGDALCLIALPRPEPGERTKAHISMITSHRNGIVWEATLPAYSGGASDITSGCIGEFCRFELDVADGLKYVLPVDPAGNTPVVSGSLDVFARDVAISYTKSGRVDFWTARVDLEKRRVDWLSTCCTETAMEEPALASGSTLKKAALVNSSRSQLTIWDIGGSRLEFEEDYDTHNVIQDLDWTSTPDGQSILAVGFPHRVILLSQMRFDYLNKGPAWAQIREISIRELTPHPIGDSTWLGDGHLVIGAGNQLFVQDRLVSNDDANRLDIRLPQRRDGSWDIFEAVQRFNGPLPIFHPQFLSQCVLSGKGILVGRILKALHRALKYLVPGEPVDDYVGLDVTEVYGGAHIAAPISKKGQVPYSNSYNDDDDEDEEPFPETTAASINEALKKVRIPQLSGHEQIQLMDMIECAAFVEKHRRSMDENGARFMLFFRQHALRKGRTSEILLSWREISWAYHSTTQDILVDFVARQTHGPVLWKHARESGLFMWMTDVSALRTQFEIVARNEYTNSEVKSPVDCSLFYLALKKKTVLQGLWRMATGNQEQAATQRLLLNNFEEDKWKTVAQKNAYALLSKRRFQYAAAFFLLAGRLDDTVDVCLHQLKDVQLAIAVARVYEGDSGPVLRRLLQDEVLPLAAQEGDRWLASWAFWILGRKDMAVRALITPIYTLLETPCSPDFRSRLFLTDDPALVVLYGQLRHKSLQTLRGASKVNPRTEWEFVLHSAKIYDRMGCDLLGLDLAGLAIGTVICAANVYFGLQTGWVSIMSMPASLMGFGIFRLLRSHLDLPFSPVENVFVQSVACGMAIMPLGCGFVGVIPAMNYLLSQDERGPLDLSIWQLVPYSGFFFESTNLLMINRRKQVIIRERLRFPSGFSTAVLISVLHGQGTQSKQALEDASKGGFASLVPQDNEDGEQEEEDEEDRATLVDEPAAAQGESDGPANLRLLLLSFIISGLATLLTYFFPILRNIPIFGTAAAQTWLWTLNPSLAYVGQGIIMGTETTMHMTLGAVVGWALLSPLAKYKGWAPGPVDDWERGSKGWIVWVSLAIMLVDAIVSLGYVAARSLFVTGSNLSIPGIFHGIRQTSWRKLLPGSRARYTLLQRRDDEDDSTDDENGASGSCADQVDEDAPENQRINNRTVGVGLLLSIVLCILTIRTVFGDLVPLYATIIAVCMALVLSIMGVRALGETDLNPVSGISKLAQLFFAFIIPQSNKSSVLINLVAGAVGALQAGDLMQDLKTGHLLGASPKAQFWGQMIGATVGAVLSALIYRLYTRVYEIPGDLFQVPTAYVWIFTARLVTGQGLPYMAKEWAIAAGALFVCITVLRTAAVDKPWRAWIPGGIAVAVGMYNVPSFTLARAAGGILSWVWLHLMKRSSTPLIILASGFILGEGFLSIVNLVMEGLSVPHF</sequence>
<dbReference type="Gene3D" id="2.130.10.10">
    <property type="entry name" value="YVTN repeat-like/Quinoprotein amine dehydrogenase"/>
    <property type="match status" value="1"/>
</dbReference>
<evidence type="ECO:0000256" key="8">
    <source>
        <dbReference type="SAM" id="Phobius"/>
    </source>
</evidence>
<comment type="similarity">
    <text evidence="2">Belongs to the oligopeptide OPT transporter family.</text>
</comment>
<feature type="compositionally biased region" description="Polar residues" evidence="7">
    <location>
        <begin position="1002"/>
        <end position="1022"/>
    </location>
</feature>
<evidence type="ECO:0000256" key="2">
    <source>
        <dbReference type="ARBA" id="ARBA00008807"/>
    </source>
</evidence>
<dbReference type="InterPro" id="IPR015943">
    <property type="entry name" value="WD40/YVTN_repeat-like_dom_sf"/>
</dbReference>
<evidence type="ECO:0000256" key="3">
    <source>
        <dbReference type="ARBA" id="ARBA00022448"/>
    </source>
</evidence>
<gene>
    <name evidence="11" type="ORF">LLEC1_03399</name>
</gene>
<dbReference type="EMBL" id="LUKN01001175">
    <property type="protein sequence ID" value="OAR01385.1"/>
    <property type="molecule type" value="Genomic_DNA"/>
</dbReference>
<dbReference type="Proteomes" id="UP000243081">
    <property type="component" value="Unassembled WGS sequence"/>
</dbReference>
<keyword evidence="3" id="KW-0813">Transport</keyword>
<evidence type="ECO:0000259" key="9">
    <source>
        <dbReference type="Pfam" id="PF08457"/>
    </source>
</evidence>
<accession>A0A179IGA9</accession>
<dbReference type="SMART" id="SM00320">
    <property type="entry name" value="WD40"/>
    <property type="match status" value="4"/>
</dbReference>
<dbReference type="Pfam" id="PF03169">
    <property type="entry name" value="OPT"/>
    <property type="match status" value="1"/>
</dbReference>
<proteinExistence type="inferred from homology"/>
<dbReference type="InterPro" id="IPR022033">
    <property type="entry name" value="Rav1p_C"/>
</dbReference>
<feature type="compositionally biased region" description="Acidic residues" evidence="7">
    <location>
        <begin position="2675"/>
        <end position="2684"/>
    </location>
</feature>
<feature type="region of interest" description="Disordered" evidence="7">
    <location>
        <begin position="286"/>
        <end position="351"/>
    </location>
</feature>
<evidence type="ECO:0000256" key="7">
    <source>
        <dbReference type="SAM" id="MobiDB-lite"/>
    </source>
</evidence>
<evidence type="ECO:0000256" key="4">
    <source>
        <dbReference type="ARBA" id="ARBA00022692"/>
    </source>
</evidence>
<dbReference type="PANTHER" id="PTHR13950">
    <property type="entry name" value="RABCONNECTIN-RELATED"/>
    <property type="match status" value="1"/>
</dbReference>
<feature type="domain" description="RAVE complex protein Rav1 C-terminal" evidence="10">
    <location>
        <begin position="1676"/>
        <end position="2311"/>
    </location>
</feature>
<feature type="transmembrane region" description="Helical" evidence="8">
    <location>
        <begin position="2306"/>
        <end position="2327"/>
    </location>
</feature>
<feature type="compositionally biased region" description="Acidic residues" evidence="7">
    <location>
        <begin position="2479"/>
        <end position="2492"/>
    </location>
</feature>
<feature type="region of interest" description="Disordered" evidence="7">
    <location>
        <begin position="1"/>
        <end position="36"/>
    </location>
</feature>
<dbReference type="InterPro" id="IPR036322">
    <property type="entry name" value="WD40_repeat_dom_sf"/>
</dbReference>
<organism evidence="11 12">
    <name type="scientific">Cordyceps confragosa</name>
    <name type="common">Lecanicillium lecanii</name>
    <dbReference type="NCBI Taxonomy" id="2714763"/>
    <lineage>
        <taxon>Eukaryota</taxon>
        <taxon>Fungi</taxon>
        <taxon>Dikarya</taxon>
        <taxon>Ascomycota</taxon>
        <taxon>Pezizomycotina</taxon>
        <taxon>Sordariomycetes</taxon>
        <taxon>Hypocreomycetidae</taxon>
        <taxon>Hypocreales</taxon>
        <taxon>Cordycipitaceae</taxon>
        <taxon>Akanthomyces</taxon>
    </lineage>
</organism>
<comment type="caution">
    <text evidence="11">The sequence shown here is derived from an EMBL/GenBank/DDBJ whole genome shotgun (WGS) entry which is preliminary data.</text>
</comment>
<feature type="transmembrane region" description="Helical" evidence="8">
    <location>
        <begin position="2373"/>
        <end position="2395"/>
    </location>
</feature>
<feature type="transmembrane region" description="Helical" evidence="8">
    <location>
        <begin position="2911"/>
        <end position="2936"/>
    </location>
</feature>
<dbReference type="InterPro" id="IPR004813">
    <property type="entry name" value="OPT"/>
</dbReference>
<feature type="transmembrane region" description="Helical" evidence="8">
    <location>
        <begin position="2573"/>
        <end position="2590"/>
    </location>
</feature>
<feature type="transmembrane region" description="Helical" evidence="8">
    <location>
        <begin position="2734"/>
        <end position="2752"/>
    </location>
</feature>
<feature type="transmembrane region" description="Helical" evidence="8">
    <location>
        <begin position="2821"/>
        <end position="2842"/>
    </location>
</feature>
<feature type="region of interest" description="Disordered" evidence="7">
    <location>
        <begin position="192"/>
        <end position="238"/>
    </location>
</feature>
<feature type="region of interest" description="Disordered" evidence="7">
    <location>
        <begin position="853"/>
        <end position="872"/>
    </location>
</feature>
<comment type="subcellular location">
    <subcellularLocation>
        <location evidence="1">Membrane</location>
        <topology evidence="1">Multi-pass membrane protein</topology>
    </subcellularLocation>
</comment>
<dbReference type="Pfam" id="PF12234">
    <property type="entry name" value="Rav1p_C"/>
    <property type="match status" value="1"/>
</dbReference>
<evidence type="ECO:0000256" key="1">
    <source>
        <dbReference type="ARBA" id="ARBA00004141"/>
    </source>
</evidence>
<dbReference type="InterPro" id="IPR052208">
    <property type="entry name" value="DmX-like/RAVE_component"/>
</dbReference>
<dbReference type="InterPro" id="IPR013665">
    <property type="entry name" value="Sfi1_dom"/>
</dbReference>
<feature type="transmembrane region" description="Helical" evidence="8">
    <location>
        <begin position="2948"/>
        <end position="2969"/>
    </location>
</feature>
<feature type="transmembrane region" description="Helical" evidence="8">
    <location>
        <begin position="2515"/>
        <end position="2533"/>
    </location>
</feature>
<feature type="compositionally biased region" description="Polar residues" evidence="7">
    <location>
        <begin position="289"/>
        <end position="304"/>
    </location>
</feature>
<dbReference type="GO" id="GO:0043291">
    <property type="term" value="C:RAVE complex"/>
    <property type="evidence" value="ECO:0007669"/>
    <property type="project" value="TreeGrafter"/>
</dbReference>
<feature type="domain" description="Sfi1 spindle body" evidence="9">
    <location>
        <begin position="375"/>
        <end position="602"/>
    </location>
</feature>
<feature type="compositionally biased region" description="Polar residues" evidence="7">
    <location>
        <begin position="24"/>
        <end position="36"/>
    </location>
</feature>
<dbReference type="SUPFAM" id="SSF50978">
    <property type="entry name" value="WD40 repeat-like"/>
    <property type="match status" value="2"/>
</dbReference>
<evidence type="ECO:0000259" key="10">
    <source>
        <dbReference type="Pfam" id="PF12234"/>
    </source>
</evidence>
<feature type="transmembrane region" description="Helical" evidence="8">
    <location>
        <begin position="2539"/>
        <end position="2561"/>
    </location>
</feature>
<dbReference type="GO" id="GO:0016020">
    <property type="term" value="C:membrane"/>
    <property type="evidence" value="ECO:0007669"/>
    <property type="project" value="UniProtKB-SubCell"/>
</dbReference>
<dbReference type="GO" id="GO:0035673">
    <property type="term" value="F:oligopeptide transmembrane transporter activity"/>
    <property type="evidence" value="ECO:0007669"/>
    <property type="project" value="InterPro"/>
</dbReference>
<feature type="region of interest" description="Disordered" evidence="7">
    <location>
        <begin position="2474"/>
        <end position="2495"/>
    </location>
</feature>
<evidence type="ECO:0000313" key="11">
    <source>
        <dbReference type="EMBL" id="OAR01385.1"/>
    </source>
</evidence>
<keyword evidence="6 8" id="KW-0472">Membrane</keyword>
<dbReference type="NCBIfam" id="TIGR00728">
    <property type="entry name" value="OPT_sfam"/>
    <property type="match status" value="1"/>
</dbReference>
<feature type="compositionally biased region" description="Polar residues" evidence="7">
    <location>
        <begin position="131"/>
        <end position="142"/>
    </location>
</feature>
<feature type="transmembrane region" description="Helical" evidence="8">
    <location>
        <begin position="2333"/>
        <end position="2352"/>
    </location>
</feature>
<feature type="region of interest" description="Disordered" evidence="7">
    <location>
        <begin position="878"/>
        <end position="915"/>
    </location>
</feature>
<feature type="transmembrane region" description="Helical" evidence="8">
    <location>
        <begin position="2610"/>
        <end position="2632"/>
    </location>
</feature>
<dbReference type="InterPro" id="IPR001680">
    <property type="entry name" value="WD40_rpt"/>
</dbReference>
<reference evidence="11 12" key="1">
    <citation type="submission" date="2016-03" db="EMBL/GenBank/DDBJ databases">
        <title>Fine-scale spatial genetic structure of a fungal parasite of coffee scale insects.</title>
        <authorList>
            <person name="Jackson D."/>
            <person name="Zemenick K.A."/>
            <person name="Malloure B."/>
            <person name="Quandt C.A."/>
            <person name="James T.Y."/>
        </authorList>
    </citation>
    <scope>NUCLEOTIDE SEQUENCE [LARGE SCALE GENOMIC DNA]</scope>
    <source>
        <strain evidence="11 12">UM487</strain>
    </source>
</reference>
<evidence type="ECO:0000313" key="12">
    <source>
        <dbReference type="Proteomes" id="UP000243081"/>
    </source>
</evidence>
<feature type="transmembrane region" description="Helical" evidence="8">
    <location>
        <begin position="2709"/>
        <end position="2728"/>
    </location>
</feature>
<keyword evidence="12" id="KW-1185">Reference proteome</keyword>
<dbReference type="PANTHER" id="PTHR13950:SF9">
    <property type="entry name" value="RABCONNECTIN-3A"/>
    <property type="match status" value="1"/>
</dbReference>
<dbReference type="OrthoDB" id="342131at2759"/>
<feature type="transmembrane region" description="Helical" evidence="8">
    <location>
        <begin position="2880"/>
        <end position="2899"/>
    </location>
</feature>
<keyword evidence="4 8" id="KW-0812">Transmembrane</keyword>
<dbReference type="GO" id="GO:0007035">
    <property type="term" value="P:vacuolar acidification"/>
    <property type="evidence" value="ECO:0007669"/>
    <property type="project" value="TreeGrafter"/>
</dbReference>
<feature type="transmembrane region" description="Helical" evidence="8">
    <location>
        <begin position="2784"/>
        <end position="2801"/>
    </location>
</feature>
<dbReference type="Pfam" id="PF08457">
    <property type="entry name" value="Sfi1"/>
    <property type="match status" value="1"/>
</dbReference>
<keyword evidence="5 8" id="KW-1133">Transmembrane helix</keyword>
<feature type="region of interest" description="Disordered" evidence="7">
    <location>
        <begin position="131"/>
        <end position="165"/>
    </location>
</feature>
<feature type="region of interest" description="Disordered" evidence="7">
    <location>
        <begin position="1002"/>
        <end position="1023"/>
    </location>
</feature>
<protein>
    <submittedName>
        <fullName evidence="11">Uncharacterized protein</fullName>
    </submittedName>
</protein>
<dbReference type="OMA" id="SAQCHAS"/>